<evidence type="ECO:0000313" key="2">
    <source>
        <dbReference type="Proteomes" id="UP001167796"/>
    </source>
</evidence>
<evidence type="ECO:0000313" key="1">
    <source>
        <dbReference type="EMBL" id="MDO7847742.1"/>
    </source>
</evidence>
<dbReference type="Proteomes" id="UP001167796">
    <property type="component" value="Unassembled WGS sequence"/>
</dbReference>
<reference evidence="1" key="1">
    <citation type="submission" date="2023-07" db="EMBL/GenBank/DDBJ databases">
        <authorList>
            <person name="Kim M.K."/>
        </authorList>
    </citation>
    <scope>NUCLEOTIDE SEQUENCE</scope>
    <source>
        <strain evidence="1">M29</strain>
    </source>
</reference>
<protein>
    <recommendedName>
        <fullName evidence="3">DNA topoisomerase IV</fullName>
    </recommendedName>
</protein>
<dbReference type="RefSeq" id="WP_305012422.1">
    <property type="nucleotide sequence ID" value="NZ_JAUQSX010000007.1"/>
</dbReference>
<gene>
    <name evidence="1" type="ORF">Q5H92_15345</name>
</gene>
<proteinExistence type="predicted"/>
<evidence type="ECO:0008006" key="3">
    <source>
        <dbReference type="Google" id="ProtNLM"/>
    </source>
</evidence>
<sequence length="133" mass="15112">MGILLAVAFGLTACSTGPEKAVCQRFKTGHFQFRHHEPGFHFSSLIERTDSLQIERDEISGDISTLAVKWTGDCTYDLRLISSTKPFPDSIQHLRKTVPLHTEILGGTADYYLFKCYRDNSDLVITDTMWVRK</sequence>
<comment type="caution">
    <text evidence="1">The sequence shown here is derived from an EMBL/GenBank/DDBJ whole genome shotgun (WGS) entry which is preliminary data.</text>
</comment>
<name>A0ABT9AE96_9BACT</name>
<keyword evidence="2" id="KW-1185">Reference proteome</keyword>
<accession>A0ABT9AE96</accession>
<dbReference type="EMBL" id="JAUQSX010000007">
    <property type="protein sequence ID" value="MDO7847742.1"/>
    <property type="molecule type" value="Genomic_DNA"/>
</dbReference>
<organism evidence="1 2">
    <name type="scientific">Hymenobacter mellowenesis</name>
    <dbReference type="NCBI Taxonomy" id="3063995"/>
    <lineage>
        <taxon>Bacteria</taxon>
        <taxon>Pseudomonadati</taxon>
        <taxon>Bacteroidota</taxon>
        <taxon>Cytophagia</taxon>
        <taxon>Cytophagales</taxon>
        <taxon>Hymenobacteraceae</taxon>
        <taxon>Hymenobacter</taxon>
    </lineage>
</organism>